<dbReference type="EMBL" id="JAOYFB010000039">
    <property type="protein sequence ID" value="KAK4030702.1"/>
    <property type="molecule type" value="Genomic_DNA"/>
</dbReference>
<accession>A0ABR0AZZ8</accession>
<evidence type="ECO:0000313" key="1">
    <source>
        <dbReference type="EMBL" id="KAK4030702.1"/>
    </source>
</evidence>
<protein>
    <submittedName>
        <fullName evidence="1">Uncharacterized protein</fullName>
    </submittedName>
</protein>
<evidence type="ECO:0000313" key="2">
    <source>
        <dbReference type="Proteomes" id="UP001234178"/>
    </source>
</evidence>
<sequence length="74" mass="8377">MAQDGIDLVFEKPHSNIFPTMDQSHCKLDGKPIESLKSLDSHVKFVEGYLRDYCAMKISNGIMVVKGLVHWVDL</sequence>
<reference evidence="1 2" key="1">
    <citation type="journal article" date="2023" name="Nucleic Acids Res.">
        <title>The hologenome of Daphnia magna reveals possible DNA methylation and microbiome-mediated evolution of the host genome.</title>
        <authorList>
            <person name="Chaturvedi A."/>
            <person name="Li X."/>
            <person name="Dhandapani V."/>
            <person name="Marshall H."/>
            <person name="Kissane S."/>
            <person name="Cuenca-Cambronero M."/>
            <person name="Asole G."/>
            <person name="Calvet F."/>
            <person name="Ruiz-Romero M."/>
            <person name="Marangio P."/>
            <person name="Guigo R."/>
            <person name="Rago D."/>
            <person name="Mirbahai L."/>
            <person name="Eastwood N."/>
            <person name="Colbourne J.K."/>
            <person name="Zhou J."/>
            <person name="Mallon E."/>
            <person name="Orsini L."/>
        </authorList>
    </citation>
    <scope>NUCLEOTIDE SEQUENCE [LARGE SCALE GENOMIC DNA]</scope>
    <source>
        <strain evidence="1">LRV0_1</strain>
    </source>
</reference>
<comment type="caution">
    <text evidence="1">The sequence shown here is derived from an EMBL/GenBank/DDBJ whole genome shotgun (WGS) entry which is preliminary data.</text>
</comment>
<organism evidence="1 2">
    <name type="scientific">Daphnia magna</name>
    <dbReference type="NCBI Taxonomy" id="35525"/>
    <lineage>
        <taxon>Eukaryota</taxon>
        <taxon>Metazoa</taxon>
        <taxon>Ecdysozoa</taxon>
        <taxon>Arthropoda</taxon>
        <taxon>Crustacea</taxon>
        <taxon>Branchiopoda</taxon>
        <taxon>Diplostraca</taxon>
        <taxon>Cladocera</taxon>
        <taxon>Anomopoda</taxon>
        <taxon>Daphniidae</taxon>
        <taxon>Daphnia</taxon>
    </lineage>
</organism>
<proteinExistence type="predicted"/>
<keyword evidence="2" id="KW-1185">Reference proteome</keyword>
<gene>
    <name evidence="1" type="ORF">OUZ56_024041</name>
</gene>
<name>A0ABR0AZZ8_9CRUS</name>
<dbReference type="Proteomes" id="UP001234178">
    <property type="component" value="Unassembled WGS sequence"/>
</dbReference>